<dbReference type="ESTHER" id="chlpd-a1bcq7">
    <property type="family name" value="BioG_Pimeloyl-ACP-methyl-esterase"/>
</dbReference>
<dbReference type="Proteomes" id="UP000008701">
    <property type="component" value="Chromosome"/>
</dbReference>
<proteinExistence type="predicted"/>
<dbReference type="Gene3D" id="3.40.50.1820">
    <property type="entry name" value="alpha/beta hydrolase"/>
    <property type="match status" value="1"/>
</dbReference>
<dbReference type="InterPro" id="IPR029058">
    <property type="entry name" value="AB_hydrolase_fold"/>
</dbReference>
<dbReference type="EMBL" id="CP000492">
    <property type="protein sequence ID" value="ABL64184.1"/>
    <property type="molecule type" value="Genomic_DNA"/>
</dbReference>
<dbReference type="RefSeq" id="WP_011744024.1">
    <property type="nucleotide sequence ID" value="NC_008639.1"/>
</dbReference>
<accession>A1BCQ7</accession>
<keyword evidence="2" id="KW-1185">Reference proteome</keyword>
<organism evidence="1 2">
    <name type="scientific">Chlorobium phaeobacteroides (strain DSM 266 / SMG 266 / 2430)</name>
    <dbReference type="NCBI Taxonomy" id="290317"/>
    <lineage>
        <taxon>Bacteria</taxon>
        <taxon>Pseudomonadati</taxon>
        <taxon>Chlorobiota</taxon>
        <taxon>Chlorobiia</taxon>
        <taxon>Chlorobiales</taxon>
        <taxon>Chlorobiaceae</taxon>
        <taxon>Chlorobium/Pelodictyon group</taxon>
        <taxon>Chlorobium</taxon>
    </lineage>
</organism>
<dbReference type="HOGENOM" id="CLU_085983_0_1_10"/>
<dbReference type="OrthoDB" id="7688089at2"/>
<evidence type="ECO:0000313" key="2">
    <source>
        <dbReference type="Proteomes" id="UP000008701"/>
    </source>
</evidence>
<dbReference type="Pfam" id="PF04301">
    <property type="entry name" value="BioG"/>
    <property type="match status" value="1"/>
</dbReference>
<gene>
    <name evidence="1" type="ordered locus">Cpha266_0114</name>
</gene>
<dbReference type="InterPro" id="IPR007398">
    <property type="entry name" value="BioG"/>
</dbReference>
<name>A1BCQ7_CHLPD</name>
<dbReference type="STRING" id="290317.Cpha266_0114"/>
<reference evidence="1 2" key="1">
    <citation type="submission" date="2006-12" db="EMBL/GenBank/DDBJ databases">
        <title>Complete sequence of Chlorobium phaeobacteroides DSM 266.</title>
        <authorList>
            <consortium name="US DOE Joint Genome Institute"/>
            <person name="Copeland A."/>
            <person name="Lucas S."/>
            <person name="Lapidus A."/>
            <person name="Barry K."/>
            <person name="Detter J.C."/>
            <person name="Glavina del Rio T."/>
            <person name="Hammon N."/>
            <person name="Israni S."/>
            <person name="Pitluck S."/>
            <person name="Goltsman E."/>
            <person name="Schmutz J."/>
            <person name="Larimer F."/>
            <person name="Land M."/>
            <person name="Hauser L."/>
            <person name="Mikhailova N."/>
            <person name="Li T."/>
            <person name="Overmann J."/>
            <person name="Bryant D.A."/>
            <person name="Richardson P."/>
        </authorList>
    </citation>
    <scope>NUCLEOTIDE SEQUENCE [LARGE SCALE GENOMIC DNA]</scope>
    <source>
        <strain evidence="1 2">DSM 266</strain>
    </source>
</reference>
<dbReference type="AlphaFoldDB" id="A1BCQ7"/>
<dbReference type="SUPFAM" id="SSF53474">
    <property type="entry name" value="alpha/beta-Hydrolases"/>
    <property type="match status" value="1"/>
</dbReference>
<evidence type="ECO:0008006" key="3">
    <source>
        <dbReference type="Google" id="ProtNLM"/>
    </source>
</evidence>
<evidence type="ECO:0000313" key="1">
    <source>
        <dbReference type="EMBL" id="ABL64184.1"/>
    </source>
</evidence>
<dbReference type="eggNOG" id="COG2830">
    <property type="taxonomic scope" value="Bacteria"/>
</dbReference>
<sequence>MKTAWISRTGELELLLFFAGWGMDSALAEHLWAHDDKEGFGMDILAFHDYGSLEISPGIREHFESYSKITLIAWSLGVWAAAHAALPRVDRAVALNGTLRPLSERYGISPEVFFATHAGWSEQNRTRFYRRMCGSGEALDHFLSMAPLRSPADQKEELGFLGESLIASENSPLPWGYDQIIIGDRDMVFPFQRQVIAWDGFGVSLVEGMPHFPFFHLKSFREVLLCCK</sequence>
<protein>
    <recommendedName>
        <fullName evidence="3">DUF452 family protein</fullName>
    </recommendedName>
</protein>
<dbReference type="KEGG" id="cph:Cpha266_0114"/>